<sequence>MADTLRVVRTDHDDVDRFYREFGERLHDKRVQAGMSQEALGAAVGLNRTSISNIEKGRQRLLMHQLPVLAGLLSTTTEDLLPAAPAPDALGGLTGADRDAVNAIRQARGAATTAIHGVGHGSAR</sequence>
<dbReference type="SMART" id="SM00530">
    <property type="entry name" value="HTH_XRE"/>
    <property type="match status" value="1"/>
</dbReference>
<feature type="domain" description="HTH cro/C1-type" evidence="1">
    <location>
        <begin position="26"/>
        <end position="80"/>
    </location>
</feature>
<dbReference type="Pfam" id="PF13560">
    <property type="entry name" value="HTH_31"/>
    <property type="match status" value="1"/>
</dbReference>
<gene>
    <name evidence="2" type="ORF">GCM10023203_54010</name>
</gene>
<evidence type="ECO:0000259" key="1">
    <source>
        <dbReference type="PROSITE" id="PS50943"/>
    </source>
</evidence>
<dbReference type="Proteomes" id="UP001500457">
    <property type="component" value="Unassembled WGS sequence"/>
</dbReference>
<evidence type="ECO:0000313" key="2">
    <source>
        <dbReference type="EMBL" id="GAA4893128.1"/>
    </source>
</evidence>
<dbReference type="InterPro" id="IPR001387">
    <property type="entry name" value="Cro/C1-type_HTH"/>
</dbReference>
<reference evidence="3" key="1">
    <citation type="journal article" date="2019" name="Int. J. Syst. Evol. Microbiol.">
        <title>The Global Catalogue of Microorganisms (GCM) 10K type strain sequencing project: providing services to taxonomists for standard genome sequencing and annotation.</title>
        <authorList>
            <consortium name="The Broad Institute Genomics Platform"/>
            <consortium name="The Broad Institute Genome Sequencing Center for Infectious Disease"/>
            <person name="Wu L."/>
            <person name="Ma J."/>
        </authorList>
    </citation>
    <scope>NUCLEOTIDE SEQUENCE [LARGE SCALE GENOMIC DNA]</scope>
    <source>
        <strain evidence="3">JCM 17983</strain>
    </source>
</reference>
<evidence type="ECO:0000313" key="3">
    <source>
        <dbReference type="Proteomes" id="UP001500457"/>
    </source>
</evidence>
<name>A0ABP9F4S5_9PSEU</name>
<organism evidence="2 3">
    <name type="scientific">Actinomycetospora straminea</name>
    <dbReference type="NCBI Taxonomy" id="663607"/>
    <lineage>
        <taxon>Bacteria</taxon>
        <taxon>Bacillati</taxon>
        <taxon>Actinomycetota</taxon>
        <taxon>Actinomycetes</taxon>
        <taxon>Pseudonocardiales</taxon>
        <taxon>Pseudonocardiaceae</taxon>
        <taxon>Actinomycetospora</taxon>
    </lineage>
</organism>
<dbReference type="EMBL" id="BAABHQ010000023">
    <property type="protein sequence ID" value="GAA4893128.1"/>
    <property type="molecule type" value="Genomic_DNA"/>
</dbReference>
<protein>
    <recommendedName>
        <fullName evidence="1">HTH cro/C1-type domain-containing protein</fullName>
    </recommendedName>
</protein>
<dbReference type="PROSITE" id="PS50943">
    <property type="entry name" value="HTH_CROC1"/>
    <property type="match status" value="1"/>
</dbReference>
<accession>A0ABP9F4S5</accession>
<dbReference type="CDD" id="cd00093">
    <property type="entry name" value="HTH_XRE"/>
    <property type="match status" value="1"/>
</dbReference>
<proteinExistence type="predicted"/>
<dbReference type="Gene3D" id="1.10.260.40">
    <property type="entry name" value="lambda repressor-like DNA-binding domains"/>
    <property type="match status" value="1"/>
</dbReference>
<keyword evidence="3" id="KW-1185">Reference proteome</keyword>
<dbReference type="SUPFAM" id="SSF47413">
    <property type="entry name" value="lambda repressor-like DNA-binding domains"/>
    <property type="match status" value="1"/>
</dbReference>
<dbReference type="InterPro" id="IPR010982">
    <property type="entry name" value="Lambda_DNA-bd_dom_sf"/>
</dbReference>
<comment type="caution">
    <text evidence="2">The sequence shown here is derived from an EMBL/GenBank/DDBJ whole genome shotgun (WGS) entry which is preliminary data.</text>
</comment>